<name>A0A183M7Y3_9TREM</name>
<proteinExistence type="predicted"/>
<organism evidence="1 2">
    <name type="scientific">Schistosoma margrebowiei</name>
    <dbReference type="NCBI Taxonomy" id="48269"/>
    <lineage>
        <taxon>Eukaryota</taxon>
        <taxon>Metazoa</taxon>
        <taxon>Spiralia</taxon>
        <taxon>Lophotrochozoa</taxon>
        <taxon>Platyhelminthes</taxon>
        <taxon>Trematoda</taxon>
        <taxon>Digenea</taxon>
        <taxon>Strigeidida</taxon>
        <taxon>Schistosomatoidea</taxon>
        <taxon>Schistosomatidae</taxon>
        <taxon>Schistosoma</taxon>
    </lineage>
</organism>
<gene>
    <name evidence="1" type="ORF">SMRZ_LOCUS12159</name>
</gene>
<reference evidence="1 2" key="1">
    <citation type="submission" date="2018-11" db="EMBL/GenBank/DDBJ databases">
        <authorList>
            <consortium name="Pathogen Informatics"/>
        </authorList>
    </citation>
    <scope>NUCLEOTIDE SEQUENCE [LARGE SCALE GENOMIC DNA]</scope>
    <source>
        <strain evidence="1 2">Zambia</strain>
    </source>
</reference>
<dbReference type="EMBL" id="UZAI01007407">
    <property type="protein sequence ID" value="VDO98980.1"/>
    <property type="molecule type" value="Genomic_DNA"/>
</dbReference>
<dbReference type="AlphaFoldDB" id="A0A183M7Y3"/>
<sequence length="31" mass="3520">MQTVLVHILQEVLLNSVDQHHLGQLAKDKVL</sequence>
<evidence type="ECO:0000313" key="1">
    <source>
        <dbReference type="EMBL" id="VDO98980.1"/>
    </source>
</evidence>
<dbReference type="Proteomes" id="UP000277204">
    <property type="component" value="Unassembled WGS sequence"/>
</dbReference>
<accession>A0A183M7Y3</accession>
<evidence type="ECO:0000313" key="2">
    <source>
        <dbReference type="Proteomes" id="UP000277204"/>
    </source>
</evidence>
<protein>
    <submittedName>
        <fullName evidence="1">Uncharacterized protein</fullName>
    </submittedName>
</protein>
<keyword evidence="2" id="KW-1185">Reference proteome</keyword>